<evidence type="ECO:0000313" key="1">
    <source>
        <dbReference type="EMBL" id="KAJ5381610.1"/>
    </source>
</evidence>
<organism evidence="1 2">
    <name type="scientific">Penicillium cataractarum</name>
    <dbReference type="NCBI Taxonomy" id="2100454"/>
    <lineage>
        <taxon>Eukaryota</taxon>
        <taxon>Fungi</taxon>
        <taxon>Dikarya</taxon>
        <taxon>Ascomycota</taxon>
        <taxon>Pezizomycotina</taxon>
        <taxon>Eurotiomycetes</taxon>
        <taxon>Eurotiomycetidae</taxon>
        <taxon>Eurotiales</taxon>
        <taxon>Aspergillaceae</taxon>
        <taxon>Penicillium</taxon>
    </lineage>
</organism>
<name>A0A9W9VJE3_9EURO</name>
<keyword evidence="2" id="KW-1185">Reference proteome</keyword>
<dbReference type="EMBL" id="JAPZBS010000002">
    <property type="protein sequence ID" value="KAJ5381610.1"/>
    <property type="molecule type" value="Genomic_DNA"/>
</dbReference>
<proteinExistence type="predicted"/>
<evidence type="ECO:0000313" key="2">
    <source>
        <dbReference type="Proteomes" id="UP001147782"/>
    </source>
</evidence>
<dbReference type="PANTHER" id="PTHR35179">
    <property type="entry name" value="PROTEIN CBG02620"/>
    <property type="match status" value="1"/>
</dbReference>
<gene>
    <name evidence="1" type="ORF">N7496_004038</name>
</gene>
<protein>
    <submittedName>
        <fullName evidence="1">Geranylgeranyl pyrophosphate synthetase</fullName>
    </submittedName>
</protein>
<dbReference type="OrthoDB" id="5393654at2759"/>
<comment type="caution">
    <text evidence="1">The sequence shown here is derived from an EMBL/GenBank/DDBJ whole genome shotgun (WGS) entry which is preliminary data.</text>
</comment>
<reference evidence="1" key="1">
    <citation type="submission" date="2022-11" db="EMBL/GenBank/DDBJ databases">
        <authorList>
            <person name="Petersen C."/>
        </authorList>
    </citation>
    <scope>NUCLEOTIDE SEQUENCE</scope>
    <source>
        <strain evidence="1">IBT 29864</strain>
    </source>
</reference>
<reference evidence="1" key="2">
    <citation type="journal article" date="2023" name="IMA Fungus">
        <title>Comparative genomic study of the Penicillium genus elucidates a diverse pangenome and 15 lateral gene transfer events.</title>
        <authorList>
            <person name="Petersen C."/>
            <person name="Sorensen T."/>
            <person name="Nielsen M.R."/>
            <person name="Sondergaard T.E."/>
            <person name="Sorensen J.L."/>
            <person name="Fitzpatrick D.A."/>
            <person name="Frisvad J.C."/>
            <person name="Nielsen K.L."/>
        </authorList>
    </citation>
    <scope>NUCLEOTIDE SEQUENCE</scope>
    <source>
        <strain evidence="1">IBT 29864</strain>
    </source>
</reference>
<accession>A0A9W9VJE3</accession>
<dbReference type="GeneID" id="81436146"/>
<dbReference type="AlphaFoldDB" id="A0A9W9VJE3"/>
<dbReference type="RefSeq" id="XP_056559181.1">
    <property type="nucleotide sequence ID" value="XM_056696969.1"/>
</dbReference>
<dbReference type="Proteomes" id="UP001147782">
    <property type="component" value="Unassembled WGS sequence"/>
</dbReference>
<sequence length="290" mass="33065">MASHTAIFCREEPAAYEVIGLGKFRGYGHEFEKAYTTCQIKGSTGHFRVISYQLGSLHFLVRHETDGFVGEIPTPEDSLPNVLNSLTISPKTASTGKASPISKLTIQREGQVVLREATLEIKTRSMYKVLDPREVAPQLWISQTPNIVRAYHERGRFSTPEVEDFTSRLRHWEKTHQDDIVLFIALINRIIQVTKNFGGSTTVQYDRVEDTLVIKKTERRKMLPDDLYALWAKKKFPHRRCHRKIQIPLKGVLLTLARGCPGREEDKADRAPTRNQSCHSCGQQQVKVIL</sequence>
<dbReference type="PANTHER" id="PTHR35179:SF2">
    <property type="entry name" value="START DOMAIN-CONTAINING PROTEIN"/>
    <property type="match status" value="1"/>
</dbReference>